<evidence type="ECO:0000259" key="4">
    <source>
        <dbReference type="PROSITE" id="PS50835"/>
    </source>
</evidence>
<dbReference type="GO" id="GO:0009986">
    <property type="term" value="C:cell surface"/>
    <property type="evidence" value="ECO:0007669"/>
    <property type="project" value="TreeGrafter"/>
</dbReference>
<keyword evidence="2" id="KW-1015">Disulfide bond</keyword>
<keyword evidence="3" id="KW-0393">Immunoglobulin domain</keyword>
<evidence type="ECO:0000313" key="5">
    <source>
        <dbReference type="Ensembl" id="ENSPSTP00000006746.1"/>
    </source>
</evidence>
<dbReference type="Proteomes" id="UP000694428">
    <property type="component" value="Unplaced"/>
</dbReference>
<feature type="domain" description="Ig-like" evidence="4">
    <location>
        <begin position="16"/>
        <end position="102"/>
    </location>
</feature>
<evidence type="ECO:0000256" key="1">
    <source>
        <dbReference type="ARBA" id="ARBA00022729"/>
    </source>
</evidence>
<dbReference type="AlphaFoldDB" id="A0A8C9EWP1"/>
<dbReference type="InterPro" id="IPR003599">
    <property type="entry name" value="Ig_sub"/>
</dbReference>
<protein>
    <recommendedName>
        <fullName evidence="4">Ig-like domain-containing protein</fullName>
    </recommendedName>
</protein>
<dbReference type="SUPFAM" id="SSF48726">
    <property type="entry name" value="Immunoglobulin"/>
    <property type="match status" value="1"/>
</dbReference>
<keyword evidence="1" id="KW-0732">Signal</keyword>
<reference evidence="5" key="2">
    <citation type="submission" date="2025-09" db="UniProtKB">
        <authorList>
            <consortium name="Ensembl"/>
        </authorList>
    </citation>
    <scope>IDENTIFICATION</scope>
</reference>
<dbReference type="PANTHER" id="PTHR16423:SF6">
    <property type="entry name" value="TRIGGERING RECEPTOR EXPRESSED ON MYELOID CELLS 2-RELATED"/>
    <property type="match status" value="1"/>
</dbReference>
<dbReference type="Pfam" id="PF07686">
    <property type="entry name" value="V-set"/>
    <property type="match status" value="1"/>
</dbReference>
<organism evidence="5 6">
    <name type="scientific">Pavo cristatus</name>
    <name type="common">Indian peafowl</name>
    <name type="synonym">Blue peafowl</name>
    <dbReference type="NCBI Taxonomy" id="9049"/>
    <lineage>
        <taxon>Eukaryota</taxon>
        <taxon>Metazoa</taxon>
        <taxon>Chordata</taxon>
        <taxon>Craniata</taxon>
        <taxon>Vertebrata</taxon>
        <taxon>Euteleostomi</taxon>
        <taxon>Archelosauria</taxon>
        <taxon>Archosauria</taxon>
        <taxon>Dinosauria</taxon>
        <taxon>Saurischia</taxon>
        <taxon>Theropoda</taxon>
        <taxon>Coelurosauria</taxon>
        <taxon>Aves</taxon>
        <taxon>Neognathae</taxon>
        <taxon>Galloanserae</taxon>
        <taxon>Galliformes</taxon>
        <taxon>Phasianidae</taxon>
        <taxon>Phasianinae</taxon>
        <taxon>Pavo</taxon>
    </lineage>
</organism>
<dbReference type="Gene3D" id="2.60.40.10">
    <property type="entry name" value="Immunoglobulins"/>
    <property type="match status" value="1"/>
</dbReference>
<dbReference type="SMART" id="SM00409">
    <property type="entry name" value="IG"/>
    <property type="match status" value="1"/>
</dbReference>
<dbReference type="GO" id="GO:0038023">
    <property type="term" value="F:signaling receptor activity"/>
    <property type="evidence" value="ECO:0007669"/>
    <property type="project" value="TreeGrafter"/>
</dbReference>
<name>A0A8C9EWP1_PAVCR</name>
<accession>A0A8C9EWP1</accession>
<reference evidence="5" key="1">
    <citation type="submission" date="2025-08" db="UniProtKB">
        <authorList>
            <consortium name="Ensembl"/>
        </authorList>
    </citation>
    <scope>IDENTIFICATION</scope>
</reference>
<evidence type="ECO:0000313" key="6">
    <source>
        <dbReference type="Proteomes" id="UP000694428"/>
    </source>
</evidence>
<dbReference type="PROSITE" id="PS50835">
    <property type="entry name" value="IG_LIKE"/>
    <property type="match status" value="1"/>
</dbReference>
<evidence type="ECO:0000256" key="2">
    <source>
        <dbReference type="ARBA" id="ARBA00023157"/>
    </source>
</evidence>
<dbReference type="InterPro" id="IPR007110">
    <property type="entry name" value="Ig-like_dom"/>
</dbReference>
<sequence length="140" mass="15453">PAWTPTCESCGSPLSPPLLASCAAENITTVYGMEGGTISVNCTYNPRQQRWREKSWCKQIQGSKCQHVVSARPELSDSGGGWFSVVMTALRKEDSGTYQCGVWVETKQVLLQRIQMVVSPKGELCGQQHTGRETTKRSEE</sequence>
<proteinExistence type="predicted"/>
<evidence type="ECO:0000256" key="3">
    <source>
        <dbReference type="ARBA" id="ARBA00023319"/>
    </source>
</evidence>
<dbReference type="Ensembl" id="ENSPSTT00000007076.1">
    <property type="protein sequence ID" value="ENSPSTP00000006746.1"/>
    <property type="gene ID" value="ENSPSTG00000004789.1"/>
</dbReference>
<dbReference type="InterPro" id="IPR036179">
    <property type="entry name" value="Ig-like_dom_sf"/>
</dbReference>
<dbReference type="InterPro" id="IPR013106">
    <property type="entry name" value="Ig_V-set"/>
</dbReference>
<dbReference type="InterPro" id="IPR013783">
    <property type="entry name" value="Ig-like_fold"/>
</dbReference>
<dbReference type="PANTHER" id="PTHR16423">
    <property type="entry name" value="TREM-LIKE TRANSCRIPT PROTEIN"/>
    <property type="match status" value="1"/>
</dbReference>
<dbReference type="InterPro" id="IPR052314">
    <property type="entry name" value="Immune_rcpt_domain"/>
</dbReference>
<keyword evidence="6" id="KW-1185">Reference proteome</keyword>